<dbReference type="Proteomes" id="UP000032101">
    <property type="component" value="Unassembled WGS sequence"/>
</dbReference>
<comment type="caution">
    <text evidence="2">The sequence shown here is derived from an EMBL/GenBank/DDBJ whole genome shotgun (WGS) entry which is preliminary data.</text>
</comment>
<accession>A0A0D0PA92</accession>
<dbReference type="AlphaFoldDB" id="A0A0D0PA92"/>
<evidence type="ECO:0000313" key="2">
    <source>
        <dbReference type="EMBL" id="KIQ59234.1"/>
    </source>
</evidence>
<protein>
    <submittedName>
        <fullName evidence="2">Uncharacterized protein</fullName>
    </submittedName>
</protein>
<sequence>MISDFRTRLRKQPAKPGPSSVHGDSLAEPAEALMAWEQAVPDVLYETRTQVTPVEAEWREKIY</sequence>
<feature type="non-terminal residue" evidence="2">
    <location>
        <position position="63"/>
    </location>
</feature>
<gene>
    <name evidence="2" type="ORF">RL74_11550</name>
</gene>
<name>A0A0D0PA92_PSEFL</name>
<evidence type="ECO:0000313" key="3">
    <source>
        <dbReference type="Proteomes" id="UP000032101"/>
    </source>
</evidence>
<reference evidence="2 3" key="1">
    <citation type="submission" date="2015-01" db="EMBL/GenBank/DDBJ databases">
        <title>Draft Genome Sequence of the Biocontrol and Plant Growth-Promoting Rhizobacteria (PGPR) Pseudomonas fluorescens UM270.</title>
        <authorList>
            <person name="Hernandez-Salmeron J.E."/>
            <person name="Santoyo G."/>
            <person name="Moreno-Hagelsieb G."/>
            <person name="Hernandez-Leon R."/>
        </authorList>
    </citation>
    <scope>NUCLEOTIDE SEQUENCE [LARGE SCALE GENOMIC DNA]</scope>
    <source>
        <strain evidence="2 3">UM270</strain>
    </source>
</reference>
<proteinExistence type="predicted"/>
<evidence type="ECO:0000256" key="1">
    <source>
        <dbReference type="SAM" id="MobiDB-lite"/>
    </source>
</evidence>
<dbReference type="EMBL" id="JXNZ01000087">
    <property type="protein sequence ID" value="KIQ59234.1"/>
    <property type="molecule type" value="Genomic_DNA"/>
</dbReference>
<organism evidence="2 3">
    <name type="scientific">Pseudomonas fluorescens</name>
    <dbReference type="NCBI Taxonomy" id="294"/>
    <lineage>
        <taxon>Bacteria</taxon>
        <taxon>Pseudomonadati</taxon>
        <taxon>Pseudomonadota</taxon>
        <taxon>Gammaproteobacteria</taxon>
        <taxon>Pseudomonadales</taxon>
        <taxon>Pseudomonadaceae</taxon>
        <taxon>Pseudomonas</taxon>
    </lineage>
</organism>
<feature type="region of interest" description="Disordered" evidence="1">
    <location>
        <begin position="1"/>
        <end position="26"/>
    </location>
</feature>